<dbReference type="PANTHER" id="PTHR35370">
    <property type="entry name" value="CYTOPLASMIC PROTEIN-RELATED-RELATED"/>
    <property type="match status" value="1"/>
</dbReference>
<reference evidence="1 2" key="1">
    <citation type="submission" date="2018-01" db="EMBL/GenBank/DDBJ databases">
        <title>Complete genome sequences of 14 Citrobacter spp. isolated from plant in Canada.</title>
        <authorList>
            <person name="Bhandare S.G."/>
            <person name="Colavecchio A."/>
            <person name="Jeukens J."/>
            <person name="Emond-Rheault J.-G."/>
            <person name="Freschi L."/>
            <person name="Hamel J."/>
            <person name="Kukavica-Ibrulj I."/>
            <person name="Levesque R."/>
            <person name="Goodridge L."/>
        </authorList>
    </citation>
    <scope>NUCLEOTIDE SEQUENCE [LARGE SCALE GENOMIC DNA]</scope>
    <source>
        <strain evidence="1 2">S1285</strain>
    </source>
</reference>
<dbReference type="PANTHER" id="PTHR35370:SF1">
    <property type="entry name" value="TYPE VI SECRETION SYSTEM COMPONENT TSSF1"/>
    <property type="match status" value="1"/>
</dbReference>
<dbReference type="EMBL" id="PQLX01000004">
    <property type="protein sequence ID" value="POU65243.1"/>
    <property type="molecule type" value="Genomic_DNA"/>
</dbReference>
<evidence type="ECO:0000313" key="2">
    <source>
        <dbReference type="Proteomes" id="UP000237003"/>
    </source>
</evidence>
<accession>A0A2S4RXI0</accession>
<evidence type="ECO:0000313" key="1">
    <source>
        <dbReference type="EMBL" id="POU65243.1"/>
    </source>
</evidence>
<dbReference type="Proteomes" id="UP000237003">
    <property type="component" value="Unassembled WGS sequence"/>
</dbReference>
<dbReference type="OrthoDB" id="9763676at2"/>
<dbReference type="RefSeq" id="WP_103778177.1">
    <property type="nucleotide sequence ID" value="NZ_PQLX01000004.1"/>
</dbReference>
<name>A0A2S4RXI0_CITAM</name>
<organism evidence="1 2">
    <name type="scientific">Citrobacter amalonaticus</name>
    <dbReference type="NCBI Taxonomy" id="35703"/>
    <lineage>
        <taxon>Bacteria</taxon>
        <taxon>Pseudomonadati</taxon>
        <taxon>Pseudomonadota</taxon>
        <taxon>Gammaproteobacteria</taxon>
        <taxon>Enterobacterales</taxon>
        <taxon>Enterobacteriaceae</taxon>
        <taxon>Citrobacter</taxon>
    </lineage>
</organism>
<dbReference type="Pfam" id="PF05947">
    <property type="entry name" value="T6SS_TssF"/>
    <property type="match status" value="1"/>
</dbReference>
<dbReference type="AlphaFoldDB" id="A0A2S4RXI0"/>
<dbReference type="NCBIfam" id="TIGR03359">
    <property type="entry name" value="VI_chp_6"/>
    <property type="match status" value="1"/>
</dbReference>
<protein>
    <submittedName>
        <fullName evidence="1">Type VI secretion system baseplate subunit TssF</fullName>
    </submittedName>
</protein>
<dbReference type="InterPro" id="IPR010272">
    <property type="entry name" value="T6SS_TssF"/>
</dbReference>
<gene>
    <name evidence="1" type="primary">vasA</name>
    <name evidence="1" type="ORF">C3430_13740</name>
</gene>
<sequence length="573" mass="64288">MDDRLLNDYLQELRWLRTASGEFARRHPHVASRLRLSEFDCPDPHVERLLEGVALQSARLHQRLDDGFGELCESLLEQLSPHLMRPFPSCATACFTPDPLAGDLHQGYTLPAGTPLYVQKESGETIWWRTALEQTLWPLVIEDVVWCDAGQARQLSGLAQARGALRIVLRCLPPHQFSTLTVDTLRIHLCGSPQINATLFDLLYAHVPGPRRPLPAGLLNAEQILPGEPGVESSALALSVWMNCPQALMYFDLPLPEPGEGDTLTLCIPFDRAPQAARHIQPGDIRLGCTPVVNLFTRTSEPLLAEHTRSEHRLVADHHDKNVQIHRLQELWMSRREEAWRVPPYYSASGHNHARWFWHARRNCRQGNELWLTLVDSRFDPFEDAEETSLTAKLWCTNGERAMQLSAGTPLTFEQPGPVAQVCLLGTPTMPSVPASQRDARWKLLSTLALNHLSLTAGEMALETLKEQLALYAPSAASPAIWQQINGICGMYSQRVSEHRGRDAWRGWRNGIRVTLTLDPQAFTGSSRLLFAGIIARFLARNATANCFIHTVLQDEGEELSLWTEAEQTTQIA</sequence>
<comment type="caution">
    <text evidence="1">The sequence shown here is derived from an EMBL/GenBank/DDBJ whole genome shotgun (WGS) entry which is preliminary data.</text>
</comment>
<dbReference type="PIRSF" id="PIRSF028304">
    <property type="entry name" value="UCP028304"/>
    <property type="match status" value="1"/>
</dbReference>
<proteinExistence type="predicted"/>